<keyword evidence="1" id="KW-0175">Coiled coil</keyword>
<evidence type="ECO:0000313" key="3">
    <source>
        <dbReference type="Proteomes" id="UP000626109"/>
    </source>
</evidence>
<proteinExistence type="predicted"/>
<gene>
    <name evidence="2" type="ORF">PGLA2088_LOCUS36972</name>
</gene>
<evidence type="ECO:0000313" key="2">
    <source>
        <dbReference type="EMBL" id="CAE8712294.1"/>
    </source>
</evidence>
<evidence type="ECO:0000256" key="1">
    <source>
        <dbReference type="SAM" id="Coils"/>
    </source>
</evidence>
<sequence>MLIGGTSPGVFFLFGCASPTTSGEVLFGSGAASPRQKELATDFRRAMISSFGGGDLFGDAQAYLQGVLEEAESVKVVVHQQEQARRSELEELRRELEVQRLERRDSMAKIKKEFEEFVYSKLDKMFEDVERLKHGDVDDDGEYQADIEAIARDVHQFKAGLVGISQAWRHTIIKSLDKV</sequence>
<dbReference type="AlphaFoldDB" id="A0A813KPZ9"/>
<name>A0A813KPZ9_POLGL</name>
<reference evidence="2" key="1">
    <citation type="submission" date="2021-02" db="EMBL/GenBank/DDBJ databases">
        <authorList>
            <person name="Dougan E. K."/>
            <person name="Rhodes N."/>
            <person name="Thang M."/>
            <person name="Chan C."/>
        </authorList>
    </citation>
    <scope>NUCLEOTIDE SEQUENCE</scope>
</reference>
<organism evidence="2 3">
    <name type="scientific">Polarella glacialis</name>
    <name type="common">Dinoflagellate</name>
    <dbReference type="NCBI Taxonomy" id="89957"/>
    <lineage>
        <taxon>Eukaryota</taxon>
        <taxon>Sar</taxon>
        <taxon>Alveolata</taxon>
        <taxon>Dinophyceae</taxon>
        <taxon>Suessiales</taxon>
        <taxon>Suessiaceae</taxon>
        <taxon>Polarella</taxon>
    </lineage>
</organism>
<feature type="coiled-coil region" evidence="1">
    <location>
        <begin position="79"/>
        <end position="109"/>
    </location>
</feature>
<dbReference type="Proteomes" id="UP000626109">
    <property type="component" value="Unassembled WGS sequence"/>
</dbReference>
<comment type="caution">
    <text evidence="2">The sequence shown here is derived from an EMBL/GenBank/DDBJ whole genome shotgun (WGS) entry which is preliminary data.</text>
</comment>
<accession>A0A813KPZ9</accession>
<dbReference type="EMBL" id="CAJNNW010032302">
    <property type="protein sequence ID" value="CAE8712294.1"/>
    <property type="molecule type" value="Genomic_DNA"/>
</dbReference>
<protein>
    <submittedName>
        <fullName evidence="2">Uncharacterized protein</fullName>
    </submittedName>
</protein>